<evidence type="ECO:0000256" key="1">
    <source>
        <dbReference type="ARBA" id="ARBA00022679"/>
    </source>
</evidence>
<dbReference type="InterPro" id="IPR000719">
    <property type="entry name" value="Prot_kinase_dom"/>
</dbReference>
<name>A0A8D0HAZ0_SPHPU</name>
<dbReference type="GO" id="GO:0005634">
    <property type="term" value="C:nucleus"/>
    <property type="evidence" value="ECO:0007669"/>
    <property type="project" value="TreeGrafter"/>
</dbReference>
<proteinExistence type="inferred from homology"/>
<keyword evidence="2" id="KW-0547">Nucleotide-binding</keyword>
<dbReference type="PROSITE" id="PS50011">
    <property type="entry name" value="PROTEIN_KINASE_DOM"/>
    <property type="match status" value="1"/>
</dbReference>
<dbReference type="Proteomes" id="UP000694392">
    <property type="component" value="Unplaced"/>
</dbReference>
<dbReference type="PANTHER" id="PTHR11042">
    <property type="entry name" value="EUKARYOTIC TRANSLATION INITIATION FACTOR 2-ALPHA KINASE EIF2-ALPHA KINASE -RELATED"/>
    <property type="match status" value="1"/>
</dbReference>
<dbReference type="GeneTree" id="ENSGT00940000163863"/>
<dbReference type="InterPro" id="IPR008271">
    <property type="entry name" value="Ser/Thr_kinase_AS"/>
</dbReference>
<evidence type="ECO:0000313" key="7">
    <source>
        <dbReference type="Ensembl" id="ENSSPUP00000019272.1"/>
    </source>
</evidence>
<dbReference type="Pfam" id="PF00069">
    <property type="entry name" value="Pkinase"/>
    <property type="match status" value="1"/>
</dbReference>
<dbReference type="PANTHER" id="PTHR11042:SF163">
    <property type="entry name" value="INTERFERON-INDUCED, DOUBLE-STRANDED RNA-ACTIVATED PROTEIN KINASE"/>
    <property type="match status" value="1"/>
</dbReference>
<dbReference type="InterPro" id="IPR011009">
    <property type="entry name" value="Kinase-like_dom_sf"/>
</dbReference>
<evidence type="ECO:0000259" key="6">
    <source>
        <dbReference type="PROSITE" id="PS50011"/>
    </source>
</evidence>
<feature type="domain" description="Protein kinase" evidence="6">
    <location>
        <begin position="1"/>
        <end position="100"/>
    </location>
</feature>
<dbReference type="GO" id="GO:0004694">
    <property type="term" value="F:eukaryotic translation initiation factor 2alpha kinase activity"/>
    <property type="evidence" value="ECO:0007669"/>
    <property type="project" value="TreeGrafter"/>
</dbReference>
<keyword evidence="1" id="KW-0808">Transferase</keyword>
<comment type="similarity">
    <text evidence="5">Belongs to the protein kinase superfamily. Ser/Thr protein kinase family. GCN2 subfamily.</text>
</comment>
<organism evidence="7 8">
    <name type="scientific">Sphenodon punctatus</name>
    <name type="common">Tuatara</name>
    <name type="synonym">Hatteria punctata</name>
    <dbReference type="NCBI Taxonomy" id="8508"/>
    <lineage>
        <taxon>Eukaryota</taxon>
        <taxon>Metazoa</taxon>
        <taxon>Chordata</taxon>
        <taxon>Craniata</taxon>
        <taxon>Vertebrata</taxon>
        <taxon>Euteleostomi</taxon>
        <taxon>Lepidosauria</taxon>
        <taxon>Sphenodontia</taxon>
        <taxon>Sphenodontidae</taxon>
        <taxon>Sphenodon</taxon>
    </lineage>
</organism>
<evidence type="ECO:0000313" key="8">
    <source>
        <dbReference type="Proteomes" id="UP000694392"/>
    </source>
</evidence>
<keyword evidence="3" id="KW-0418">Kinase</keyword>
<evidence type="ECO:0000256" key="3">
    <source>
        <dbReference type="ARBA" id="ARBA00022777"/>
    </source>
</evidence>
<protein>
    <recommendedName>
        <fullName evidence="6">Protein kinase domain-containing protein</fullName>
    </recommendedName>
</protein>
<evidence type="ECO:0000256" key="5">
    <source>
        <dbReference type="ARBA" id="ARBA00037982"/>
    </source>
</evidence>
<keyword evidence="4" id="KW-0067">ATP-binding</keyword>
<dbReference type="AlphaFoldDB" id="A0A8D0HAZ0"/>
<dbReference type="Ensembl" id="ENSSPUT00000020529.1">
    <property type="protein sequence ID" value="ENSSPUP00000019272.1"/>
    <property type="gene ID" value="ENSSPUG00000014852.1"/>
</dbReference>
<dbReference type="InterPro" id="IPR050339">
    <property type="entry name" value="CC_SR_Kinase"/>
</dbReference>
<keyword evidence="8" id="KW-1185">Reference proteome</keyword>
<dbReference type="PROSITE" id="PS00108">
    <property type="entry name" value="PROTEIN_KINASE_ST"/>
    <property type="match status" value="1"/>
</dbReference>
<reference evidence="7" key="2">
    <citation type="submission" date="2025-09" db="UniProtKB">
        <authorList>
            <consortium name="Ensembl"/>
        </authorList>
    </citation>
    <scope>IDENTIFICATION</scope>
</reference>
<evidence type="ECO:0000256" key="4">
    <source>
        <dbReference type="ARBA" id="ARBA00022840"/>
    </source>
</evidence>
<reference evidence="7" key="1">
    <citation type="submission" date="2025-08" db="UniProtKB">
        <authorList>
            <consortium name="Ensembl"/>
        </authorList>
    </citation>
    <scope>IDENTIFICATION</scope>
</reference>
<dbReference type="GO" id="GO:0005737">
    <property type="term" value="C:cytoplasm"/>
    <property type="evidence" value="ECO:0007669"/>
    <property type="project" value="TreeGrafter"/>
</dbReference>
<dbReference type="Gene3D" id="1.10.510.10">
    <property type="entry name" value="Transferase(Phosphotransferase) domain 1"/>
    <property type="match status" value="1"/>
</dbReference>
<sequence length="100" mass="11406">GTLEGWINEKRGKEDYEDESVTKFKEIVTGVKYIHSKGLIHRDLKPLNIFISSENTIKIGDFGLVTKVTEDPSKQRTQGKGTPLYMSPEQVTLKKQLLWV</sequence>
<evidence type="ECO:0000256" key="2">
    <source>
        <dbReference type="ARBA" id="ARBA00022741"/>
    </source>
</evidence>
<accession>A0A8D0HAZ0</accession>
<dbReference type="SUPFAM" id="SSF56112">
    <property type="entry name" value="Protein kinase-like (PK-like)"/>
    <property type="match status" value="1"/>
</dbReference>
<dbReference type="OMA" id="ICAAMTH"/>
<dbReference type="GO" id="GO:0005524">
    <property type="term" value="F:ATP binding"/>
    <property type="evidence" value="ECO:0007669"/>
    <property type="project" value="UniProtKB-KW"/>
</dbReference>